<reference evidence="7" key="1">
    <citation type="journal article" date="2014" name="Front. Microbiol.">
        <title>High frequency of phylogenetically diverse reductive dehalogenase-homologous genes in deep subseafloor sedimentary metagenomes.</title>
        <authorList>
            <person name="Kawai M."/>
            <person name="Futagami T."/>
            <person name="Toyoda A."/>
            <person name="Takaki Y."/>
            <person name="Nishi S."/>
            <person name="Hori S."/>
            <person name="Arai W."/>
            <person name="Tsubouchi T."/>
            <person name="Morono Y."/>
            <person name="Uchiyama I."/>
            <person name="Ito T."/>
            <person name="Fujiyama A."/>
            <person name="Inagaki F."/>
            <person name="Takami H."/>
        </authorList>
    </citation>
    <scope>NUCLEOTIDE SEQUENCE</scope>
    <source>
        <strain evidence="7">Expedition CK06-06</strain>
    </source>
</reference>
<evidence type="ECO:0000256" key="1">
    <source>
        <dbReference type="ARBA" id="ARBA00001974"/>
    </source>
</evidence>
<dbReference type="GO" id="GO:0009086">
    <property type="term" value="P:methionine biosynthetic process"/>
    <property type="evidence" value="ECO:0007669"/>
    <property type="project" value="TreeGrafter"/>
</dbReference>
<dbReference type="PANTHER" id="PTHR45754:SF3">
    <property type="entry name" value="METHYLENETETRAHYDROFOLATE REDUCTASE (NADPH)"/>
    <property type="match status" value="1"/>
</dbReference>
<dbReference type="EMBL" id="BARU01004810">
    <property type="protein sequence ID" value="GAH23943.1"/>
    <property type="molecule type" value="Genomic_DNA"/>
</dbReference>
<gene>
    <name evidence="7" type="ORF">S03H2_09452</name>
</gene>
<dbReference type="GO" id="GO:0004489">
    <property type="term" value="F:methylenetetrahydrofolate reductase [NAD(P)H] activity"/>
    <property type="evidence" value="ECO:0007669"/>
    <property type="project" value="InterPro"/>
</dbReference>
<dbReference type="AlphaFoldDB" id="X1FT50"/>
<dbReference type="Gene3D" id="3.20.20.220">
    <property type="match status" value="1"/>
</dbReference>
<evidence type="ECO:0000313" key="7">
    <source>
        <dbReference type="EMBL" id="GAH23943.1"/>
    </source>
</evidence>
<keyword evidence="4" id="KW-0285">Flavoprotein</keyword>
<comment type="caution">
    <text evidence="7">The sequence shown here is derived from an EMBL/GenBank/DDBJ whole genome shotgun (WGS) entry which is preliminary data.</text>
</comment>
<evidence type="ECO:0000256" key="3">
    <source>
        <dbReference type="ARBA" id="ARBA00006743"/>
    </source>
</evidence>
<evidence type="ECO:0000256" key="6">
    <source>
        <dbReference type="ARBA" id="ARBA00023002"/>
    </source>
</evidence>
<protein>
    <submittedName>
        <fullName evidence="7">Uncharacterized protein</fullName>
    </submittedName>
</protein>
<evidence type="ECO:0000256" key="4">
    <source>
        <dbReference type="ARBA" id="ARBA00022630"/>
    </source>
</evidence>
<proteinExistence type="inferred from homology"/>
<dbReference type="UniPathway" id="UPA00193"/>
<dbReference type="PANTHER" id="PTHR45754">
    <property type="entry name" value="METHYLENETETRAHYDROFOLATE REDUCTASE"/>
    <property type="match status" value="1"/>
</dbReference>
<dbReference type="InterPro" id="IPR003171">
    <property type="entry name" value="Mehydrof_redctse-like"/>
</dbReference>
<name>X1FT50_9ZZZZ</name>
<evidence type="ECO:0000256" key="5">
    <source>
        <dbReference type="ARBA" id="ARBA00022827"/>
    </source>
</evidence>
<keyword evidence="5" id="KW-0274">FAD</keyword>
<feature type="non-terminal residue" evidence="7">
    <location>
        <position position="1"/>
    </location>
</feature>
<comment type="similarity">
    <text evidence="3">Belongs to the methylenetetrahydrofolate reductase family.</text>
</comment>
<organism evidence="7">
    <name type="scientific">marine sediment metagenome</name>
    <dbReference type="NCBI Taxonomy" id="412755"/>
    <lineage>
        <taxon>unclassified sequences</taxon>
        <taxon>metagenomes</taxon>
        <taxon>ecological metagenomes</taxon>
    </lineage>
</organism>
<dbReference type="Pfam" id="PF02219">
    <property type="entry name" value="MTHFR"/>
    <property type="match status" value="1"/>
</dbReference>
<evidence type="ECO:0000256" key="2">
    <source>
        <dbReference type="ARBA" id="ARBA00004777"/>
    </source>
</evidence>
<dbReference type="GO" id="GO:0035999">
    <property type="term" value="P:tetrahydrofolate interconversion"/>
    <property type="evidence" value="ECO:0007669"/>
    <property type="project" value="UniProtKB-UniPathway"/>
</dbReference>
<dbReference type="SUPFAM" id="SSF51730">
    <property type="entry name" value="FAD-linked oxidoreductase"/>
    <property type="match status" value="1"/>
</dbReference>
<comment type="cofactor">
    <cofactor evidence="1">
        <name>FAD</name>
        <dbReference type="ChEBI" id="CHEBI:57692"/>
    </cofactor>
</comment>
<dbReference type="GO" id="GO:0071949">
    <property type="term" value="F:FAD binding"/>
    <property type="evidence" value="ECO:0007669"/>
    <property type="project" value="TreeGrafter"/>
</dbReference>
<comment type="pathway">
    <text evidence="2">One-carbon metabolism; tetrahydrofolate interconversion.</text>
</comment>
<dbReference type="GO" id="GO:0005829">
    <property type="term" value="C:cytosol"/>
    <property type="evidence" value="ECO:0007669"/>
    <property type="project" value="TreeGrafter"/>
</dbReference>
<accession>X1FT50</accession>
<dbReference type="InterPro" id="IPR029041">
    <property type="entry name" value="FAD-linked_oxidoreductase-like"/>
</dbReference>
<keyword evidence="6" id="KW-0560">Oxidoreductase</keyword>
<sequence>YRVHRLAKKVEAGVDFIQTQCIYDMKRFKEFMKQVVDMGLHEKCKILAGVTPLKSVGMARYMAANVSGIIIPEEIIDRIKGAGKGNVATEGIKILCEQMQELKETEGIAGIHLMAIEWEHRVAEIMETAGFLPRPTL</sequence>